<dbReference type="GO" id="GO:0008270">
    <property type="term" value="F:zinc ion binding"/>
    <property type="evidence" value="ECO:0007669"/>
    <property type="project" value="TreeGrafter"/>
</dbReference>
<keyword evidence="1" id="KW-0645">Protease</keyword>
<sequence length="168" mass="18073">MASAHGAPLPGGEDGALLPDDLGDVVRHLESAWPREGCGVLLRAGRTGPWRCRPLRNVQDALHEEDPVRFPRTARTAYAFELREWLGVLLEAEARGEVVACVYHSHVDGPADFSPEDSRQAAPDGQPLLPGVSYLVMAVRAGCVTAASLARWEAGGFRSRPLASTEIP</sequence>
<keyword evidence="5" id="KW-0482">Metalloprotease</keyword>
<dbReference type="AlphaFoldDB" id="A0A250J4G6"/>
<dbReference type="Gene3D" id="3.40.140.10">
    <property type="entry name" value="Cytidine Deaminase, domain 2"/>
    <property type="match status" value="1"/>
</dbReference>
<evidence type="ECO:0000313" key="8">
    <source>
        <dbReference type="Proteomes" id="UP000217257"/>
    </source>
</evidence>
<evidence type="ECO:0000256" key="5">
    <source>
        <dbReference type="ARBA" id="ARBA00023049"/>
    </source>
</evidence>
<dbReference type="Pfam" id="PF14464">
    <property type="entry name" value="Prok-JAB"/>
    <property type="match status" value="1"/>
</dbReference>
<keyword evidence="3" id="KW-0378">Hydrolase</keyword>
<dbReference type="GO" id="GO:0008235">
    <property type="term" value="F:metalloexopeptidase activity"/>
    <property type="evidence" value="ECO:0007669"/>
    <property type="project" value="TreeGrafter"/>
</dbReference>
<feature type="domain" description="JAB" evidence="6">
    <location>
        <begin position="25"/>
        <end position="139"/>
    </location>
</feature>
<dbReference type="InterPro" id="IPR028090">
    <property type="entry name" value="JAB_dom_prok"/>
</dbReference>
<dbReference type="InterPro" id="IPR051929">
    <property type="entry name" value="VirAsm_ModProt"/>
</dbReference>
<evidence type="ECO:0000256" key="3">
    <source>
        <dbReference type="ARBA" id="ARBA00022801"/>
    </source>
</evidence>
<keyword evidence="2" id="KW-0479">Metal-binding</keyword>
<dbReference type="EMBL" id="CP022098">
    <property type="protein sequence ID" value="ATB38483.1"/>
    <property type="molecule type" value="Genomic_DNA"/>
</dbReference>
<dbReference type="GO" id="GO:0006508">
    <property type="term" value="P:proteolysis"/>
    <property type="evidence" value="ECO:0007669"/>
    <property type="project" value="UniProtKB-KW"/>
</dbReference>
<keyword evidence="4" id="KW-0862">Zinc</keyword>
<organism evidence="7 8">
    <name type="scientific">Cystobacter fuscus</name>
    <dbReference type="NCBI Taxonomy" id="43"/>
    <lineage>
        <taxon>Bacteria</taxon>
        <taxon>Pseudomonadati</taxon>
        <taxon>Myxococcota</taxon>
        <taxon>Myxococcia</taxon>
        <taxon>Myxococcales</taxon>
        <taxon>Cystobacterineae</taxon>
        <taxon>Archangiaceae</taxon>
        <taxon>Cystobacter</taxon>
    </lineage>
</organism>
<evidence type="ECO:0000256" key="2">
    <source>
        <dbReference type="ARBA" id="ARBA00022723"/>
    </source>
</evidence>
<dbReference type="SUPFAM" id="SSF102712">
    <property type="entry name" value="JAB1/MPN domain"/>
    <property type="match status" value="1"/>
</dbReference>
<dbReference type="PANTHER" id="PTHR34858">
    <property type="entry name" value="CYSO-CYSTEINE PEPTIDASE"/>
    <property type="match status" value="1"/>
</dbReference>
<protein>
    <recommendedName>
        <fullName evidence="6">JAB domain-containing protein</fullName>
    </recommendedName>
</protein>
<evidence type="ECO:0000313" key="7">
    <source>
        <dbReference type="EMBL" id="ATB38483.1"/>
    </source>
</evidence>
<dbReference type="KEGG" id="cfus:CYFUS_003918"/>
<name>A0A250J4G6_9BACT</name>
<gene>
    <name evidence="7" type="ORF">CYFUS_003918</name>
</gene>
<dbReference type="RefSeq" id="WP_095986649.1">
    <property type="nucleotide sequence ID" value="NZ_CP022098.1"/>
</dbReference>
<proteinExistence type="predicted"/>
<dbReference type="PANTHER" id="PTHR34858:SF1">
    <property type="entry name" value="CYSO-CYSTEINE PEPTIDASE"/>
    <property type="match status" value="1"/>
</dbReference>
<reference evidence="7 8" key="1">
    <citation type="submission" date="2017-06" db="EMBL/GenBank/DDBJ databases">
        <title>Sequencing and comparative analysis of myxobacterial genomes.</title>
        <authorList>
            <person name="Rupp O."/>
            <person name="Goesmann A."/>
            <person name="Sogaard-Andersen L."/>
        </authorList>
    </citation>
    <scope>NUCLEOTIDE SEQUENCE [LARGE SCALE GENOMIC DNA]</scope>
    <source>
        <strain evidence="7 8">DSM 52655</strain>
    </source>
</reference>
<dbReference type="Proteomes" id="UP000217257">
    <property type="component" value="Chromosome"/>
</dbReference>
<evidence type="ECO:0000256" key="4">
    <source>
        <dbReference type="ARBA" id="ARBA00022833"/>
    </source>
</evidence>
<evidence type="ECO:0000256" key="1">
    <source>
        <dbReference type="ARBA" id="ARBA00022670"/>
    </source>
</evidence>
<evidence type="ECO:0000259" key="6">
    <source>
        <dbReference type="Pfam" id="PF14464"/>
    </source>
</evidence>
<accession>A0A250J4G6</accession>